<name>A0ABY3WYI8_9GAMM</name>
<dbReference type="EMBL" id="CP093379">
    <property type="protein sequence ID" value="UNM95694.1"/>
    <property type="molecule type" value="Genomic_DNA"/>
</dbReference>
<accession>A0ABY3WYI8</accession>
<organism evidence="1 2">
    <name type="scientific">Ignatzschineria rhizosphaerae</name>
    <dbReference type="NCBI Taxonomy" id="2923279"/>
    <lineage>
        <taxon>Bacteria</taxon>
        <taxon>Pseudomonadati</taxon>
        <taxon>Pseudomonadota</taxon>
        <taxon>Gammaproteobacteria</taxon>
        <taxon>Cardiobacteriales</taxon>
        <taxon>Ignatzschineriaceae</taxon>
        <taxon>Ignatzschineria</taxon>
    </lineage>
</organism>
<reference evidence="1 2" key="1">
    <citation type="submission" date="2022-03" db="EMBL/GenBank/DDBJ databases">
        <title>Ignatzschineria rhizosphaerae HR5S32.</title>
        <authorList>
            <person name="Sun J.Q."/>
            <person name="Feng J.Y."/>
        </authorList>
    </citation>
    <scope>NUCLEOTIDE SEQUENCE [LARGE SCALE GENOMIC DNA]</scope>
    <source>
        <strain evidence="1 2">HR5S32</strain>
    </source>
</reference>
<dbReference type="RefSeq" id="WP_242148192.1">
    <property type="nucleotide sequence ID" value="NZ_CP093379.1"/>
</dbReference>
<gene>
    <name evidence="1" type="ORF">MMG00_10785</name>
</gene>
<sequence>MSQFEKDFAKIFNLCDADILITKNYNQESGSFEISQRADAEAGYEVIVSIGFSSETSRDSVFANYDKQAAERFLKEIRKFV</sequence>
<keyword evidence="2" id="KW-1185">Reference proteome</keyword>
<evidence type="ECO:0000313" key="2">
    <source>
        <dbReference type="Proteomes" id="UP000829542"/>
    </source>
</evidence>
<proteinExistence type="predicted"/>
<protein>
    <submittedName>
        <fullName evidence="1">Uncharacterized protein</fullName>
    </submittedName>
</protein>
<evidence type="ECO:0000313" key="1">
    <source>
        <dbReference type="EMBL" id="UNM95694.1"/>
    </source>
</evidence>
<dbReference type="Proteomes" id="UP000829542">
    <property type="component" value="Chromosome"/>
</dbReference>